<dbReference type="EMBL" id="CAHR02000173">
    <property type="protein sequence ID" value="CCG83730.1"/>
    <property type="molecule type" value="Genomic_DNA"/>
</dbReference>
<dbReference type="OrthoDB" id="9972196at2759"/>
<evidence type="ECO:0000313" key="3">
    <source>
        <dbReference type="Proteomes" id="UP000013776"/>
    </source>
</evidence>
<reference evidence="2 3" key="1">
    <citation type="journal article" date="2013" name="MBio">
        <title>Genome sequencing of the plant pathogen Taphrina deformans, the causal agent of peach leaf curl.</title>
        <authorList>
            <person name="Cisse O.H."/>
            <person name="Almeida J.M.G.C.F."/>
            <person name="Fonseca A."/>
            <person name="Kumar A.A."/>
            <person name="Salojaervi J."/>
            <person name="Overmyer K."/>
            <person name="Hauser P.M."/>
            <person name="Pagni M."/>
        </authorList>
    </citation>
    <scope>NUCLEOTIDE SEQUENCE [LARGE SCALE GENOMIC DNA]</scope>
    <source>
        <strain evidence="3">PYCC 5710 / ATCC 11124 / CBS 356.35 / IMI 108563 / JCM 9778 / NBRC 8474</strain>
    </source>
</reference>
<accession>R4XD36</accession>
<dbReference type="GO" id="GO:0017057">
    <property type="term" value="F:6-phosphogluconolactonase activity"/>
    <property type="evidence" value="ECO:0007669"/>
    <property type="project" value="TreeGrafter"/>
</dbReference>
<evidence type="ECO:0008006" key="4">
    <source>
        <dbReference type="Google" id="ProtNLM"/>
    </source>
</evidence>
<dbReference type="PANTHER" id="PTHR30344">
    <property type="entry name" value="6-PHOSPHOGLUCONOLACTONASE-RELATED"/>
    <property type="match status" value="1"/>
</dbReference>
<dbReference type="InterPro" id="IPR015943">
    <property type="entry name" value="WD40/YVTN_repeat-like_dom_sf"/>
</dbReference>
<sequence length="346" mass="37919">MHLLVGTGASHFHELNLNVENATIEKLSATESPAPGWLVSRDETVYAVAEVDDQPGQLSKFHKDGDNWKLSWRRETSSKGTCHCSLLKAGDKTFVLGANYTGHTVNVLDDNGVKVDTAAFDGSGPFEGRQESSHCHQIVPDLAGKYIYVNDLGGDTQCRYTLADTGKLQAAGTLKFKPAQGPRHCAFNPIHPELVYTICELSNEITIHDWSSETPRLVQSISLLPDASMEGEQHKEYPQPASAGEIQITRDGGLLYASTRYLPKYKSDTILWARLDSDGKMGKVTHHDTGLIAPWHFSLSKDEALVGAAFKDSNVVKIYKRDAKDGSLSDLCSVELESPSCVLFVE</sequence>
<gene>
    <name evidence="2" type="ORF">TAPDE_004047</name>
</gene>
<proteinExistence type="inferred from homology"/>
<dbReference type="eggNOG" id="ENOG502S3WY">
    <property type="taxonomic scope" value="Eukaryota"/>
</dbReference>
<dbReference type="SUPFAM" id="SSF50974">
    <property type="entry name" value="Nitrous oxide reductase, N-terminal domain"/>
    <property type="match status" value="1"/>
</dbReference>
<evidence type="ECO:0000313" key="2">
    <source>
        <dbReference type="EMBL" id="CCG83730.1"/>
    </source>
</evidence>
<comment type="similarity">
    <text evidence="1">Belongs to the cycloisomerase 2 family.</text>
</comment>
<protein>
    <recommendedName>
        <fullName evidence="4">6-phosphogluconolactonase</fullName>
    </recommendedName>
</protein>
<name>R4XD36_TAPDE</name>
<dbReference type="AlphaFoldDB" id="R4XD36"/>
<dbReference type="InterPro" id="IPR050282">
    <property type="entry name" value="Cycloisomerase_2"/>
</dbReference>
<comment type="caution">
    <text evidence="2">The sequence shown here is derived from an EMBL/GenBank/DDBJ whole genome shotgun (WGS) entry which is preliminary data.</text>
</comment>
<dbReference type="Proteomes" id="UP000013776">
    <property type="component" value="Unassembled WGS sequence"/>
</dbReference>
<evidence type="ECO:0000256" key="1">
    <source>
        <dbReference type="ARBA" id="ARBA00005564"/>
    </source>
</evidence>
<dbReference type="InterPro" id="IPR011045">
    <property type="entry name" value="N2O_reductase_N"/>
</dbReference>
<dbReference type="VEuPathDB" id="FungiDB:TAPDE_004047"/>
<dbReference type="PANTHER" id="PTHR30344:SF1">
    <property type="entry name" value="6-PHOSPHOGLUCONOLACTONASE"/>
    <property type="match status" value="1"/>
</dbReference>
<dbReference type="Pfam" id="PF10282">
    <property type="entry name" value="Lactonase"/>
    <property type="match status" value="1"/>
</dbReference>
<dbReference type="Gene3D" id="2.130.10.10">
    <property type="entry name" value="YVTN repeat-like/Quinoprotein amine dehydrogenase"/>
    <property type="match status" value="1"/>
</dbReference>
<keyword evidence="3" id="KW-1185">Reference proteome</keyword>
<dbReference type="InterPro" id="IPR019405">
    <property type="entry name" value="Lactonase_7-beta_prop"/>
</dbReference>
<dbReference type="STRING" id="1097556.R4XD36"/>
<organism evidence="2 3">
    <name type="scientific">Taphrina deformans (strain PYCC 5710 / ATCC 11124 / CBS 356.35 / IMI 108563 / JCM 9778 / NBRC 8474)</name>
    <name type="common">Peach leaf curl fungus</name>
    <name type="synonym">Lalaria deformans</name>
    <dbReference type="NCBI Taxonomy" id="1097556"/>
    <lineage>
        <taxon>Eukaryota</taxon>
        <taxon>Fungi</taxon>
        <taxon>Dikarya</taxon>
        <taxon>Ascomycota</taxon>
        <taxon>Taphrinomycotina</taxon>
        <taxon>Taphrinomycetes</taxon>
        <taxon>Taphrinales</taxon>
        <taxon>Taphrinaceae</taxon>
        <taxon>Taphrina</taxon>
    </lineage>
</organism>